<name>A0A514BPJ1_9GAMM</name>
<dbReference type="SUPFAM" id="SSF50956">
    <property type="entry name" value="Thermostable phytase (3-phytase)"/>
    <property type="match status" value="1"/>
</dbReference>
<dbReference type="PROSITE" id="PS51662">
    <property type="entry name" value="BP_PHYTASE"/>
    <property type="match status" value="1"/>
</dbReference>
<feature type="domain" description="BPP" evidence="2">
    <location>
        <begin position="39"/>
        <end position="376"/>
    </location>
</feature>
<dbReference type="GO" id="GO:0016158">
    <property type="term" value="F:inositol hexakisphosphate 3-phosphatase activity"/>
    <property type="evidence" value="ECO:0007669"/>
    <property type="project" value="InterPro"/>
</dbReference>
<feature type="chain" id="PRO_5021875919" evidence="1">
    <location>
        <begin position="35"/>
        <end position="384"/>
    </location>
</feature>
<dbReference type="PROSITE" id="PS51257">
    <property type="entry name" value="PROKAR_LIPOPROTEIN"/>
    <property type="match status" value="1"/>
</dbReference>
<dbReference type="KEGG" id="lyj:FKV23_03695"/>
<keyword evidence="4" id="KW-1185">Reference proteome</keyword>
<accession>A0A514BPJ1</accession>
<organism evidence="3 4">
    <name type="scientific">Marilutibacter alkalisoli</name>
    <dbReference type="NCBI Taxonomy" id="2591633"/>
    <lineage>
        <taxon>Bacteria</taxon>
        <taxon>Pseudomonadati</taxon>
        <taxon>Pseudomonadota</taxon>
        <taxon>Gammaproteobacteria</taxon>
        <taxon>Lysobacterales</taxon>
        <taxon>Lysobacteraceae</taxon>
        <taxon>Marilutibacter</taxon>
    </lineage>
</organism>
<evidence type="ECO:0000313" key="3">
    <source>
        <dbReference type="EMBL" id="QDH69300.1"/>
    </source>
</evidence>
<evidence type="ECO:0000256" key="1">
    <source>
        <dbReference type="SAM" id="SignalP"/>
    </source>
</evidence>
<dbReference type="OrthoDB" id="5943115at2"/>
<feature type="signal peptide" evidence="1">
    <location>
        <begin position="1"/>
        <end position="34"/>
    </location>
</feature>
<keyword evidence="1" id="KW-0732">Signal</keyword>
<protein>
    <submittedName>
        <fullName evidence="3">Phytase</fullName>
    </submittedName>
</protein>
<evidence type="ECO:0000313" key="4">
    <source>
        <dbReference type="Proteomes" id="UP000317199"/>
    </source>
</evidence>
<dbReference type="InterPro" id="IPR011042">
    <property type="entry name" value="6-blade_b-propeller_TolB-like"/>
</dbReference>
<dbReference type="Proteomes" id="UP000317199">
    <property type="component" value="Chromosome"/>
</dbReference>
<dbReference type="EMBL" id="CP041242">
    <property type="protein sequence ID" value="QDH69300.1"/>
    <property type="molecule type" value="Genomic_DNA"/>
</dbReference>
<dbReference type="Gene3D" id="2.120.10.30">
    <property type="entry name" value="TolB, C-terminal domain"/>
    <property type="match status" value="1"/>
</dbReference>
<sequence length="384" mass="41789">MRTPQFTQPRAVNARAVMASFVAALLLASCSSLRPIHHQATTHGDIPLTDAVIPETYITADASDDELDSLATWPTEDGTTWLIATAKASHRLIVFDADTGTRLRTVGGRGEGLGRFNRPNGIAALGEHLFVVERDNRRVQILTLPDFTPLASFGDAVLRSPYGIWVHETAPGEYDAYVTDSFMYGEKYDQVPALEELAERVKHFSLNFDTDHGVPEAHYRGAFGDTSPGTALRIVESIAGDPAYSRLLIADESNPSKGGRDASTLHEYTFDGRYTGRSLPNSTFAAEAEGVALWNCRNDAGYWVAADQLAPLTVFHLFDRHSLEHRGSFRGETTASTDGIALHPAATRAFTGGALYAVHDDKAVAAFDLREVARILGLESHCTD</sequence>
<dbReference type="InterPro" id="IPR003431">
    <property type="entry name" value="B-propeller_Phytase"/>
</dbReference>
<dbReference type="AlphaFoldDB" id="A0A514BPJ1"/>
<dbReference type="RefSeq" id="WP_141622642.1">
    <property type="nucleotide sequence ID" value="NZ_CP041242.1"/>
</dbReference>
<evidence type="ECO:0000259" key="2">
    <source>
        <dbReference type="PROSITE" id="PS51662"/>
    </source>
</evidence>
<proteinExistence type="predicted"/>
<gene>
    <name evidence="3" type="ORF">FKV23_03695</name>
</gene>
<reference evidence="3 4" key="1">
    <citation type="submission" date="2019-06" db="EMBL/GenBank/DDBJ databases">
        <title>Lysobacter alkalisoli sp. nov. isolated from saline-alkali soil.</title>
        <authorList>
            <person name="Sun J.-Q."/>
            <person name="Xu L."/>
        </authorList>
    </citation>
    <scope>NUCLEOTIDE SEQUENCE [LARGE SCALE GENOMIC DNA]</scope>
    <source>
        <strain evidence="3 4">SJ-36</strain>
    </source>
</reference>